<feature type="domain" description="EamA" evidence="3">
    <location>
        <begin position="146"/>
        <end position="276"/>
    </location>
</feature>
<feature type="transmembrane region" description="Helical" evidence="2">
    <location>
        <begin position="61"/>
        <end position="82"/>
    </location>
</feature>
<gene>
    <name evidence="4" type="ORF">GCM10009754_24680</name>
</gene>
<proteinExistence type="inferred from homology"/>
<dbReference type="EMBL" id="BAAANN010000008">
    <property type="protein sequence ID" value="GAA1954311.1"/>
    <property type="molecule type" value="Genomic_DNA"/>
</dbReference>
<dbReference type="InterPro" id="IPR000620">
    <property type="entry name" value="EamA_dom"/>
</dbReference>
<feature type="transmembrane region" description="Helical" evidence="2">
    <location>
        <begin position="173"/>
        <end position="193"/>
    </location>
</feature>
<feature type="transmembrane region" description="Helical" evidence="2">
    <location>
        <begin position="115"/>
        <end position="133"/>
    </location>
</feature>
<feature type="transmembrane region" description="Helical" evidence="2">
    <location>
        <begin position="231"/>
        <end position="253"/>
    </location>
</feature>
<protein>
    <submittedName>
        <fullName evidence="4">DMT family transporter</fullName>
    </submittedName>
</protein>
<evidence type="ECO:0000259" key="3">
    <source>
        <dbReference type="Pfam" id="PF00892"/>
    </source>
</evidence>
<comment type="caution">
    <text evidence="4">The sequence shown here is derived from an EMBL/GenBank/DDBJ whole genome shotgun (WGS) entry which is preliminary data.</text>
</comment>
<comment type="similarity">
    <text evidence="1">Belongs to the EamA transporter family.</text>
</comment>
<evidence type="ECO:0000256" key="1">
    <source>
        <dbReference type="ARBA" id="ARBA00007362"/>
    </source>
</evidence>
<feature type="transmembrane region" description="Helical" evidence="2">
    <location>
        <begin position="260"/>
        <end position="277"/>
    </location>
</feature>
<evidence type="ECO:0000313" key="5">
    <source>
        <dbReference type="Proteomes" id="UP001501116"/>
    </source>
</evidence>
<keyword evidence="2" id="KW-0472">Membrane</keyword>
<dbReference type="Proteomes" id="UP001501116">
    <property type="component" value="Unassembled WGS sequence"/>
</dbReference>
<dbReference type="Pfam" id="PF00892">
    <property type="entry name" value="EamA"/>
    <property type="match status" value="1"/>
</dbReference>
<dbReference type="InterPro" id="IPR037185">
    <property type="entry name" value="EmrE-like"/>
</dbReference>
<reference evidence="5" key="1">
    <citation type="journal article" date="2019" name="Int. J. Syst. Evol. Microbiol.">
        <title>The Global Catalogue of Microorganisms (GCM) 10K type strain sequencing project: providing services to taxonomists for standard genome sequencing and annotation.</title>
        <authorList>
            <consortium name="The Broad Institute Genomics Platform"/>
            <consortium name="The Broad Institute Genome Sequencing Center for Infectious Disease"/>
            <person name="Wu L."/>
            <person name="Ma J."/>
        </authorList>
    </citation>
    <scope>NUCLEOTIDE SEQUENCE [LARGE SCALE GENOMIC DNA]</scope>
    <source>
        <strain evidence="5">JCM 14545</strain>
    </source>
</reference>
<evidence type="ECO:0000256" key="2">
    <source>
        <dbReference type="SAM" id="Phobius"/>
    </source>
</evidence>
<dbReference type="SUPFAM" id="SSF103481">
    <property type="entry name" value="Multidrug resistance efflux transporter EmrE"/>
    <property type="match status" value="2"/>
</dbReference>
<keyword evidence="2" id="KW-0812">Transmembrane</keyword>
<organism evidence="4 5">
    <name type="scientific">Amycolatopsis minnesotensis</name>
    <dbReference type="NCBI Taxonomy" id="337894"/>
    <lineage>
        <taxon>Bacteria</taxon>
        <taxon>Bacillati</taxon>
        <taxon>Actinomycetota</taxon>
        <taxon>Actinomycetes</taxon>
        <taxon>Pseudonocardiales</taxon>
        <taxon>Pseudonocardiaceae</taxon>
        <taxon>Amycolatopsis</taxon>
    </lineage>
</organism>
<feature type="transmembrane region" description="Helical" evidence="2">
    <location>
        <begin position="89"/>
        <end position="109"/>
    </location>
</feature>
<accession>A0ABP5C024</accession>
<keyword evidence="5" id="KW-1185">Reference proteome</keyword>
<sequence>MVMILLAVASAGAYGIADFLGGTASRKANVFRVVAISAPASLLVEVLLLPLLGARWNAGSLGWGAVSGIASAFAFALFYYALASGPMTIMAPITAVVSAALPVLVGLVAGERLSAAGIAGLPVAVCAIVLVTVKRDFAVAVVSRRAVVVAFLAGAAIALQLIMLHQAPHDSGVAPLIVGRTVSSLILLGAVVAMRRRIGSGRPPIVLAAAAGCLDSLANLFFLLASRAGLLSVSAAIVALYPVATVVLARVMIKEQIRGVQWLGLTTAVVGVVLLSQT</sequence>
<feature type="transmembrane region" description="Helical" evidence="2">
    <location>
        <begin position="145"/>
        <end position="167"/>
    </location>
</feature>
<name>A0ABP5C024_9PSEU</name>
<feature type="transmembrane region" description="Helical" evidence="2">
    <location>
        <begin position="205"/>
        <end position="225"/>
    </location>
</feature>
<keyword evidence="2" id="KW-1133">Transmembrane helix</keyword>
<evidence type="ECO:0000313" key="4">
    <source>
        <dbReference type="EMBL" id="GAA1954311.1"/>
    </source>
</evidence>